<reference evidence="3 4" key="1">
    <citation type="submission" date="2019-03" db="EMBL/GenBank/DDBJ databases">
        <title>Sequencing the genomes of 1000 actinobacteria strains.</title>
        <authorList>
            <person name="Klenk H.-P."/>
        </authorList>
    </citation>
    <scope>NUCLEOTIDE SEQUENCE [LARGE SCALE GENOMIC DNA]</scope>
    <source>
        <strain evidence="3 4">DSM 43805</strain>
    </source>
</reference>
<gene>
    <name evidence="3" type="ORF">C8E87_0245</name>
</gene>
<name>A0A4R6JKC5_9ACTN</name>
<evidence type="ECO:0000256" key="2">
    <source>
        <dbReference type="SAM" id="Phobius"/>
    </source>
</evidence>
<feature type="compositionally biased region" description="Polar residues" evidence="1">
    <location>
        <begin position="40"/>
        <end position="51"/>
    </location>
</feature>
<keyword evidence="2" id="KW-0812">Transmembrane</keyword>
<dbReference type="RefSeq" id="WP_133871385.1">
    <property type="nucleotide sequence ID" value="NZ_BOMD01000101.1"/>
</dbReference>
<evidence type="ECO:0000313" key="4">
    <source>
        <dbReference type="Proteomes" id="UP000294901"/>
    </source>
</evidence>
<feature type="region of interest" description="Disordered" evidence="1">
    <location>
        <begin position="33"/>
        <end position="54"/>
    </location>
</feature>
<proteinExistence type="predicted"/>
<evidence type="ECO:0000256" key="1">
    <source>
        <dbReference type="SAM" id="MobiDB-lite"/>
    </source>
</evidence>
<accession>A0A4R6JKC5</accession>
<sequence>MTAMILVSSVFIGLVLLGLWPIVRDWRDERVRNEAHRRSAQATTAPGTEPSTLEGGLVADLFGQRLNASQYQQAMERLAAADDDRRPLRVPPEAGSGAGKP</sequence>
<dbReference type="Proteomes" id="UP000294901">
    <property type="component" value="Unassembled WGS sequence"/>
</dbReference>
<dbReference type="AlphaFoldDB" id="A0A4R6JKC5"/>
<dbReference type="EMBL" id="SNWR01000001">
    <property type="protein sequence ID" value="TDO36664.1"/>
    <property type="molecule type" value="Genomic_DNA"/>
</dbReference>
<organism evidence="3 4">
    <name type="scientific">Paractinoplanes brasiliensis</name>
    <dbReference type="NCBI Taxonomy" id="52695"/>
    <lineage>
        <taxon>Bacteria</taxon>
        <taxon>Bacillati</taxon>
        <taxon>Actinomycetota</taxon>
        <taxon>Actinomycetes</taxon>
        <taxon>Micromonosporales</taxon>
        <taxon>Micromonosporaceae</taxon>
        <taxon>Paractinoplanes</taxon>
    </lineage>
</organism>
<protein>
    <submittedName>
        <fullName evidence="3">Uncharacterized protein</fullName>
    </submittedName>
</protein>
<keyword evidence="4" id="KW-1185">Reference proteome</keyword>
<keyword evidence="2" id="KW-1133">Transmembrane helix</keyword>
<comment type="caution">
    <text evidence="3">The sequence shown here is derived from an EMBL/GenBank/DDBJ whole genome shotgun (WGS) entry which is preliminary data.</text>
</comment>
<evidence type="ECO:0000313" key="3">
    <source>
        <dbReference type="EMBL" id="TDO36664.1"/>
    </source>
</evidence>
<feature type="transmembrane region" description="Helical" evidence="2">
    <location>
        <begin position="6"/>
        <end position="23"/>
    </location>
</feature>
<feature type="region of interest" description="Disordered" evidence="1">
    <location>
        <begin position="78"/>
        <end position="101"/>
    </location>
</feature>
<keyword evidence="2" id="KW-0472">Membrane</keyword>
<dbReference type="OrthoDB" id="3298271at2"/>